<dbReference type="EMBL" id="AGNL01030231">
    <property type="protein sequence ID" value="EJK56888.1"/>
    <property type="molecule type" value="Genomic_DNA"/>
</dbReference>
<evidence type="ECO:0000313" key="3">
    <source>
        <dbReference type="Proteomes" id="UP000266841"/>
    </source>
</evidence>
<feature type="compositionally biased region" description="Basic and acidic residues" evidence="1">
    <location>
        <begin position="161"/>
        <end position="174"/>
    </location>
</feature>
<evidence type="ECO:0000256" key="1">
    <source>
        <dbReference type="SAM" id="MobiDB-lite"/>
    </source>
</evidence>
<dbReference type="Proteomes" id="UP000266841">
    <property type="component" value="Unassembled WGS sequence"/>
</dbReference>
<feature type="region of interest" description="Disordered" evidence="1">
    <location>
        <begin position="159"/>
        <end position="183"/>
    </location>
</feature>
<keyword evidence="3" id="KW-1185">Reference proteome</keyword>
<feature type="compositionally biased region" description="Low complexity" evidence="1">
    <location>
        <begin position="72"/>
        <end position="89"/>
    </location>
</feature>
<proteinExistence type="predicted"/>
<comment type="caution">
    <text evidence="2">The sequence shown here is derived from an EMBL/GenBank/DDBJ whole genome shotgun (WGS) entry which is preliminary data.</text>
</comment>
<protein>
    <submittedName>
        <fullName evidence="2">Uncharacterized protein</fullName>
    </submittedName>
</protein>
<sequence>MEYRLLSSRTTDEPRRGETAGVLLESIVGGRGAPPLAFSSDDEPRRTTAAREAGGSLLWAAEGARGGAKDMAGGASERSASESRAAIASKYRSADLPKPNSPPLAALSNRMSTHCRDDDVENSQKIPKASAEPSRVRYAKKARSQVGFLFFGSALRRNRRNREGGACKRERFEPRNTPPDTPY</sequence>
<reference evidence="2 3" key="1">
    <citation type="journal article" date="2012" name="Genome Biol.">
        <title>Genome and low-iron response of an oceanic diatom adapted to chronic iron limitation.</title>
        <authorList>
            <person name="Lommer M."/>
            <person name="Specht M."/>
            <person name="Roy A.S."/>
            <person name="Kraemer L."/>
            <person name="Andreson R."/>
            <person name="Gutowska M.A."/>
            <person name="Wolf J."/>
            <person name="Bergner S.V."/>
            <person name="Schilhabel M.B."/>
            <person name="Klostermeier U.C."/>
            <person name="Beiko R.G."/>
            <person name="Rosenstiel P."/>
            <person name="Hippler M."/>
            <person name="Laroche J."/>
        </authorList>
    </citation>
    <scope>NUCLEOTIDE SEQUENCE [LARGE SCALE GENOMIC DNA]</scope>
    <source>
        <strain evidence="2 3">CCMP1005</strain>
    </source>
</reference>
<accession>K0RST0</accession>
<dbReference type="AlphaFoldDB" id="K0RST0"/>
<gene>
    <name evidence="2" type="ORF">THAOC_23134</name>
</gene>
<evidence type="ECO:0000313" key="2">
    <source>
        <dbReference type="EMBL" id="EJK56888.1"/>
    </source>
</evidence>
<feature type="region of interest" description="Disordered" evidence="1">
    <location>
        <begin position="30"/>
        <end position="138"/>
    </location>
</feature>
<name>K0RST0_THAOC</name>
<organism evidence="2 3">
    <name type="scientific">Thalassiosira oceanica</name>
    <name type="common">Marine diatom</name>
    <dbReference type="NCBI Taxonomy" id="159749"/>
    <lineage>
        <taxon>Eukaryota</taxon>
        <taxon>Sar</taxon>
        <taxon>Stramenopiles</taxon>
        <taxon>Ochrophyta</taxon>
        <taxon>Bacillariophyta</taxon>
        <taxon>Coscinodiscophyceae</taxon>
        <taxon>Thalassiosirophycidae</taxon>
        <taxon>Thalassiosirales</taxon>
        <taxon>Thalassiosiraceae</taxon>
        <taxon>Thalassiosira</taxon>
    </lineage>
</organism>